<dbReference type="EMBL" id="JARKIF010000037">
    <property type="protein sequence ID" value="KAJ7609891.1"/>
    <property type="molecule type" value="Genomic_DNA"/>
</dbReference>
<accession>A0AAD7FBE4</accession>
<protein>
    <submittedName>
        <fullName evidence="2">Uncharacterized protein</fullName>
    </submittedName>
</protein>
<gene>
    <name evidence="2" type="ORF">FB45DRAFT_943178</name>
</gene>
<comment type="caution">
    <text evidence="2">The sequence shown here is derived from an EMBL/GenBank/DDBJ whole genome shotgun (WGS) entry which is preliminary data.</text>
</comment>
<sequence length="210" mass="21705">MALPAASPSEHAPQSEGVVGVDVTRRPVSPAFSLQPRTVESELPSKSAGMASQSILVEDHIVPTALENGDVIPSASDVAVTNDVALPPGLIPVLPDTIAVDNVEPIPATDPIPASTPGTPTTIETFFSNVMDLDLSRYLPLFKSRGLGSMGILQTIAGWEHGAMKEMLKELLLVEGEGGVFTGPVGLSPIEVLSVERAIRKLGAGAGGQA</sequence>
<evidence type="ECO:0000313" key="3">
    <source>
        <dbReference type="Proteomes" id="UP001221142"/>
    </source>
</evidence>
<dbReference type="Proteomes" id="UP001221142">
    <property type="component" value="Unassembled WGS sequence"/>
</dbReference>
<feature type="region of interest" description="Disordered" evidence="1">
    <location>
        <begin position="1"/>
        <end position="22"/>
    </location>
</feature>
<organism evidence="2 3">
    <name type="scientific">Roridomyces roridus</name>
    <dbReference type="NCBI Taxonomy" id="1738132"/>
    <lineage>
        <taxon>Eukaryota</taxon>
        <taxon>Fungi</taxon>
        <taxon>Dikarya</taxon>
        <taxon>Basidiomycota</taxon>
        <taxon>Agaricomycotina</taxon>
        <taxon>Agaricomycetes</taxon>
        <taxon>Agaricomycetidae</taxon>
        <taxon>Agaricales</taxon>
        <taxon>Marasmiineae</taxon>
        <taxon>Mycenaceae</taxon>
        <taxon>Roridomyces</taxon>
    </lineage>
</organism>
<name>A0AAD7FBE4_9AGAR</name>
<evidence type="ECO:0000256" key="1">
    <source>
        <dbReference type="SAM" id="MobiDB-lite"/>
    </source>
</evidence>
<dbReference type="AlphaFoldDB" id="A0AAD7FBE4"/>
<reference evidence="2" key="1">
    <citation type="submission" date="2023-03" db="EMBL/GenBank/DDBJ databases">
        <title>Massive genome expansion in bonnet fungi (Mycena s.s.) driven by repeated elements and novel gene families across ecological guilds.</title>
        <authorList>
            <consortium name="Lawrence Berkeley National Laboratory"/>
            <person name="Harder C.B."/>
            <person name="Miyauchi S."/>
            <person name="Viragh M."/>
            <person name="Kuo A."/>
            <person name="Thoen E."/>
            <person name="Andreopoulos B."/>
            <person name="Lu D."/>
            <person name="Skrede I."/>
            <person name="Drula E."/>
            <person name="Henrissat B."/>
            <person name="Morin E."/>
            <person name="Kohler A."/>
            <person name="Barry K."/>
            <person name="LaButti K."/>
            <person name="Morin E."/>
            <person name="Salamov A."/>
            <person name="Lipzen A."/>
            <person name="Mereny Z."/>
            <person name="Hegedus B."/>
            <person name="Baldrian P."/>
            <person name="Stursova M."/>
            <person name="Weitz H."/>
            <person name="Taylor A."/>
            <person name="Grigoriev I.V."/>
            <person name="Nagy L.G."/>
            <person name="Martin F."/>
            <person name="Kauserud H."/>
        </authorList>
    </citation>
    <scope>NUCLEOTIDE SEQUENCE</scope>
    <source>
        <strain evidence="2">9284</strain>
    </source>
</reference>
<evidence type="ECO:0000313" key="2">
    <source>
        <dbReference type="EMBL" id="KAJ7609891.1"/>
    </source>
</evidence>
<keyword evidence="3" id="KW-1185">Reference proteome</keyword>
<proteinExistence type="predicted"/>